<dbReference type="AlphaFoldDB" id="A0A9P8QMG5"/>
<sequence>MQELARAAHDEEAWRTAALCFDGLGDVGEGCADDALVGAAGALDDGAGRGEGPEGPRRGRPCAGFGFGFRGLGFGFDGCGQLSHQPDDAVQRHEEDDCSRGDEFRRLRRLALLPRPGADEDLVRHVSLRGGYGRKQGRAQRARHPGQDGHGALRREAVPAEVGELLAAAAVDEGVALLEAEHGLAGPGGGQGGGEELVLGLLGVAGELAGDLDGGAARDEVEHARGHQLVGEDEVGALDGVVRCAGEEVGVSRAAAGEDDSALWLGRVGVGVAASRPPPRGVCLCVPGVGLEQAMDVFVAHGGELLQRPVLAHLAEPAHPPAAAARVFVRDELVEQRALVDRVVQVAGNGRRPVSLVVLLLLLLLLLLNATSCFAEAVAGGPQVGRQRRCDLAADARGEFAAAAVGGDADLERAVRRCSSSNAARTHLTLPSSILRRKP</sequence>
<protein>
    <submittedName>
        <fullName evidence="2">Glycoside hydrolase family 47 protein</fullName>
    </submittedName>
</protein>
<keyword evidence="2" id="KW-0378">Hydrolase</keyword>
<keyword evidence="1" id="KW-0812">Transmembrane</keyword>
<dbReference type="EMBL" id="JAIWOZ010000005">
    <property type="protein sequence ID" value="KAH6605207.1"/>
    <property type="molecule type" value="Genomic_DNA"/>
</dbReference>
<gene>
    <name evidence="2" type="ORF">Trco_006914</name>
</gene>
<evidence type="ECO:0000313" key="2">
    <source>
        <dbReference type="EMBL" id="KAH6605207.1"/>
    </source>
</evidence>
<dbReference type="Proteomes" id="UP000827724">
    <property type="component" value="Unassembled WGS sequence"/>
</dbReference>
<name>A0A9P8QMG5_9HYPO</name>
<feature type="transmembrane region" description="Helical" evidence="1">
    <location>
        <begin position="356"/>
        <end position="379"/>
    </location>
</feature>
<keyword evidence="1" id="KW-1133">Transmembrane helix</keyword>
<evidence type="ECO:0000256" key="1">
    <source>
        <dbReference type="SAM" id="Phobius"/>
    </source>
</evidence>
<organism evidence="2 3">
    <name type="scientific">Trichoderma cornu-damae</name>
    <dbReference type="NCBI Taxonomy" id="654480"/>
    <lineage>
        <taxon>Eukaryota</taxon>
        <taxon>Fungi</taxon>
        <taxon>Dikarya</taxon>
        <taxon>Ascomycota</taxon>
        <taxon>Pezizomycotina</taxon>
        <taxon>Sordariomycetes</taxon>
        <taxon>Hypocreomycetidae</taxon>
        <taxon>Hypocreales</taxon>
        <taxon>Hypocreaceae</taxon>
        <taxon>Trichoderma</taxon>
    </lineage>
</organism>
<keyword evidence="1" id="KW-0472">Membrane</keyword>
<accession>A0A9P8QMG5</accession>
<comment type="caution">
    <text evidence="2">The sequence shown here is derived from an EMBL/GenBank/DDBJ whole genome shotgun (WGS) entry which is preliminary data.</text>
</comment>
<dbReference type="GO" id="GO:0016787">
    <property type="term" value="F:hydrolase activity"/>
    <property type="evidence" value="ECO:0007669"/>
    <property type="project" value="UniProtKB-KW"/>
</dbReference>
<proteinExistence type="predicted"/>
<keyword evidence="3" id="KW-1185">Reference proteome</keyword>
<evidence type="ECO:0000313" key="3">
    <source>
        <dbReference type="Proteomes" id="UP000827724"/>
    </source>
</evidence>
<reference evidence="2" key="1">
    <citation type="submission" date="2021-08" db="EMBL/GenBank/DDBJ databases">
        <title>Chromosome-Level Trichoderma cornu-damae using Hi-C Data.</title>
        <authorList>
            <person name="Kim C.S."/>
        </authorList>
    </citation>
    <scope>NUCLEOTIDE SEQUENCE</scope>
    <source>
        <strain evidence="2">KA19-0412C</strain>
    </source>
</reference>